<gene>
    <name evidence="1" type="ORF">IPJ38_05470</name>
</gene>
<comment type="caution">
    <text evidence="1">The sequence shown here is derived from an EMBL/GenBank/DDBJ whole genome shotgun (WGS) entry which is preliminary data.</text>
</comment>
<reference evidence="1 2" key="1">
    <citation type="submission" date="2020-10" db="EMBL/GenBank/DDBJ databases">
        <title>Connecting structure to function with the recovery of over 1000 high-quality activated sludge metagenome-assembled genomes encoding full-length rRNA genes using long-read sequencing.</title>
        <authorList>
            <person name="Singleton C.M."/>
            <person name="Petriglieri F."/>
            <person name="Kristensen J.M."/>
            <person name="Kirkegaard R.H."/>
            <person name="Michaelsen T.Y."/>
            <person name="Andersen M.H."/>
            <person name="Karst S.M."/>
            <person name="Dueholm M.S."/>
            <person name="Nielsen P.H."/>
            <person name="Albertsen M."/>
        </authorList>
    </citation>
    <scope>NUCLEOTIDE SEQUENCE [LARGE SCALE GENOMIC DNA]</scope>
    <source>
        <strain evidence="1">EsbW_18-Q3-R4-48_BATAC.463</strain>
    </source>
</reference>
<accession>A0A935MQA9</accession>
<evidence type="ECO:0000313" key="1">
    <source>
        <dbReference type="EMBL" id="MBK7414633.1"/>
    </source>
</evidence>
<dbReference type="AlphaFoldDB" id="A0A935MQA9"/>
<dbReference type="Proteomes" id="UP000739411">
    <property type="component" value="Unassembled WGS sequence"/>
</dbReference>
<dbReference type="EMBL" id="JADJMS010000011">
    <property type="protein sequence ID" value="MBK7414633.1"/>
    <property type="molecule type" value="Genomic_DNA"/>
</dbReference>
<dbReference type="InterPro" id="IPR025612">
    <property type="entry name" value="YqjK"/>
</dbReference>
<name>A0A935MQA9_9RHOO</name>
<protein>
    <submittedName>
        <fullName evidence="1">YqjK-like family protein</fullName>
    </submittedName>
</protein>
<proteinExistence type="predicted"/>
<sequence>MNGRLLELATRHGALKARIDAQRIQLARHSAPLESALSVGDKALDGIDWVKHHPAEVGVAVAVLVISGPKRAWRWTKRGIFVWRGWQSLKNSLAKLS</sequence>
<evidence type="ECO:0000313" key="2">
    <source>
        <dbReference type="Proteomes" id="UP000739411"/>
    </source>
</evidence>
<dbReference type="Pfam" id="PF13997">
    <property type="entry name" value="YqjK"/>
    <property type="match status" value="1"/>
</dbReference>
<organism evidence="1 2">
    <name type="scientific">Candidatus Dechloromonas phosphorivorans</name>
    <dbReference type="NCBI Taxonomy" id="2899244"/>
    <lineage>
        <taxon>Bacteria</taxon>
        <taxon>Pseudomonadati</taxon>
        <taxon>Pseudomonadota</taxon>
        <taxon>Betaproteobacteria</taxon>
        <taxon>Rhodocyclales</taxon>
        <taxon>Azonexaceae</taxon>
        <taxon>Dechloromonas</taxon>
    </lineage>
</organism>